<dbReference type="KEGG" id="pyg:AWM70_07310"/>
<evidence type="ECO:0000313" key="1">
    <source>
        <dbReference type="EMBL" id="ANS74409.1"/>
    </source>
</evidence>
<proteinExistence type="predicted"/>
<reference evidence="1 2" key="1">
    <citation type="submission" date="2016-01" db="EMBL/GenBank/DDBJ databases">
        <title>Complete Genome Sequence of Paenibacillus yonginensis DCY84, a novel Plant Growth-Promoting Bacteria with Elicitation of Induced Systemic Resistance.</title>
        <authorList>
            <person name="Kim Y.J."/>
            <person name="Yang D.C."/>
            <person name="Sukweenadhi J."/>
        </authorList>
    </citation>
    <scope>NUCLEOTIDE SEQUENCE [LARGE SCALE GENOMIC DNA]</scope>
    <source>
        <strain evidence="1 2">DCY84</strain>
    </source>
</reference>
<dbReference type="SUPFAM" id="SSF55729">
    <property type="entry name" value="Acyl-CoA N-acyltransferases (Nat)"/>
    <property type="match status" value="1"/>
</dbReference>
<dbReference type="STRING" id="1462996.AWM70_07310"/>
<dbReference type="AlphaFoldDB" id="A0A1B1MZ19"/>
<gene>
    <name evidence="1" type="ORF">AWM70_07310</name>
</gene>
<dbReference type="InterPro" id="IPR016181">
    <property type="entry name" value="Acyl_CoA_acyltransferase"/>
</dbReference>
<name>A0A1B1MZ19_9BACL</name>
<organism evidence="1 2">
    <name type="scientific">Paenibacillus yonginensis</name>
    <dbReference type="NCBI Taxonomy" id="1462996"/>
    <lineage>
        <taxon>Bacteria</taxon>
        <taxon>Bacillati</taxon>
        <taxon>Bacillota</taxon>
        <taxon>Bacilli</taxon>
        <taxon>Bacillales</taxon>
        <taxon>Paenibacillaceae</taxon>
        <taxon>Paenibacillus</taxon>
    </lineage>
</organism>
<dbReference type="Gene3D" id="3.40.630.30">
    <property type="match status" value="1"/>
</dbReference>
<evidence type="ECO:0000313" key="2">
    <source>
        <dbReference type="Proteomes" id="UP000092573"/>
    </source>
</evidence>
<keyword evidence="2" id="KW-1185">Reference proteome</keyword>
<accession>A0A1B1MZ19</accession>
<dbReference type="Proteomes" id="UP000092573">
    <property type="component" value="Chromosome"/>
</dbReference>
<sequence length="80" mass="9256">MTSSILEVFGFGHLKTSPSWGEVPFLCPKILTAQGLRLLQNAHLKNGFKEEGRARQKIYKKGRYWDVIRMSILKSEYEQV</sequence>
<dbReference type="EMBL" id="CP014167">
    <property type="protein sequence ID" value="ANS74409.1"/>
    <property type="molecule type" value="Genomic_DNA"/>
</dbReference>
<protein>
    <submittedName>
        <fullName evidence="1">Uncharacterized protein</fullName>
    </submittedName>
</protein>